<sequence length="4213" mass="465986">MGNAAMCKACGSDKGLRTGGSDPYLDRSYTSVADTMSDSNTSFLRAARAGNIEKVLDFLKSGQDIATCNQNGLNALHLAAKEGHVELVEELLERGATVDSSTKKGNTALHIACLAGQKEVAKLLVKIGADVNSQSQNGFTPLYMAAQENHLDVVRYLLENGGNQSIATEDGFTPLAIALQQGHNQVVSLLLEHDTKGKVRLPALHIAARKDDTKSAALLLQNDHNADVQSKVRDGFTPLHIAAHYGNVNVATLLLNRGAAVDFTARIDAKTRDGLTPLHCAARSGHDTAVELLLERGAPILARTKNGLSPLHMSAQGDHVDCVKHLLQHKAPVDDVTLDYLTALHVAAHCGHYRVTKLLLDKKANPNARALNGFTPLHIACKKNRVKVMELLVKYGASIQAITESGLTPVHVAAFMGHLNIVLLLLQNGASPDVCNIRGETALHMAARAGQMEVVRCLLRNGALVDAMAREDQTPLHIASRLGQTEIVQLLLQHMAHPDASTTNGYTPLHISAREGQVETATVLLEAGASHSLATKKGFTPLHVAAKYGSLDVAKLLLQRKALLDDTGKYGLTPLHVAAHYDNQQVAMMLLDKGASPHATAKNGYTPLHIAAKKNQTQIASTLLQYGAETNALTKQGVSPLHLASQEGHTEMASLLLEKGAHVNAATKSGLTPLHLTAQEDRVQVAEILVKHDAIIDQQTKLGYTPLIVACHYGNVKMVNFLLQNGANVNAKTKNGYMPLHQAAQQGNTHIINVLLQHGAKPNAVTMNGNTALSIAKRLGYISVVDTLKVVTEETITTTTTTVTEKHKLNVPETMTEVLDVSDEEAQHQMEEELFTEVSMEIEGEDTITGDGGEYLRAEDLRELGDDSLPGHYLDGMSYIHNLERSHETSSHLAYRGEGMLIEDMITSHQINKVSAFSREHEKDSFRLSWGAEHLDNVVRSTPCLDNDNSSFLVSFMVDARGGAMRGCRHNGLRIIVPPRKCSAPTRVTCRLVKRHRLASMPPMVEGEGLAGKLIEIGPTGAQFLGKLHLPTAPPPLNEGESLVSRILQLGPPGTKFLGSVIVEIPHFAALRGTERELVILRSETGESWREHHCEHTEEELNQILNGMDEGECVPNKQRGTCLIDLTHLEFAVIFKSTSVNYDGSESTELSTLQIIHDPATLASPDLLSEVSDMKQDLIKVSVLLTSEKSDKSCSLDVREQSDKAADEEVDEPFEIVEKVKEDLEKVEEILRDDTNDYTKREGAVGRSVTIDDEEWVLLSETDVEETKSKNITEVQEALIQEVRIPQDTISSSLPKRDISGMVSYLSSDLEQCLQETPVPFSDSQDVDSVQESFKEVVVTRGKPRPTEIKKPARKKRKEREFASGSSEDDLERMSRSQSEESLDEDAVIGGSEPVFGSIPVSPRIVETPIGSIKDRVKALQKKVEEENEVDSQKWKSQKASTSHSKSYVTETEKSPKLPPKSPRSPKSQTERIEETMSVRELMKAFQTGQDPSKSKSGLFEHKAITPNVMQIPPTYDSQMTGSSQHLQQRAITTVTSEASSSDVMQIPPTYNNQNTESTLHLQEKIIVENKILQESSCIDPNTIQHKLMIDDGETLHEKPLTTTQNEGDQAVTSNIIFNFEEESSPENLLSELTENDQNGKPSQETGRFETEKQQIYPELLVNEDQELIPKMNYCQYNIRQNRKLSVEPQISPDRKTSEDFSADIKAELEDNPKYLIFRQTSGEASKHSLMFSDGLSLEDEEQIHQAAVDPSKSNIITAFATAMVQGEPLCQSEIHDRALEALEESPDSDKYEAWADSPGNSIRTRTPHSSTGDGENHEGLAETPQNSPEILVLSFSSTSKETEDRYAGDQETTHHLVTSHEGAESETCLVTSIKNKTESTYDTMIESPSLFTKIESPSNDDSKMDTPSPSTKTESPSSAISKTIIQDKIQVTKWESETSANYVKSDLSCKESAKPKESDVITESEKTPQDSHHSQDAPERPSSLDSLQLATMNDSKTLCRTDSFETTPIREDGSSQKTPDSIEPSPTKDSPCQDSLEGSPTGQESGQLSYTERVFSTSQAFDSDSRENVGKEIVAKQNIYLESESSQGSHETSDMQCISMALEQKEKVLDSDYLHDFDTLQKQFTPEEEMFKMAAKIKTFDEMEKDAKVKKVKFDFDCGYNQPKDEEEVLSSHKSPLDFNTMLTEESEEQYLENLTQSGQVLPLHSSLSEDDYDSPELDESTQKLSGEITEVLESTDKGAEEHTHLNIIDLQTCIDITSMQTHVEKEEDKFPSEYHGIGIGETTAEDDLIVTSAESKMGTEMNGVVDSMSTGVNTTSEKVLEPVSPIDNVGATAATKQVQDESQSDLCIHEEDNEEKPEEIPVFIPRDLVPWSAEVEDDEAFDAKIEAEEQKILALCTDRHSHGTTPDTTPGRTPTEEGTPNPFLFQEGKLFEMTRGGAIDMTKRTMEEEEERLVFFPINEDPSEEFEQVNFSAGEFVSVASSGMPADGLVHQDRITEEPDAKSDGFRKTGTKSVQPEPEWYDFPTQSEQKSHTEDNGIHEDTLIPNVDTATYTVTRTVYSEQDPESSDSSVEDEQHSVVEMPISTHVSTISPNASIYTTLPSMYTPSKKIVAEVEDTTSKPKISVKAASFDQILGQGDSIEQNQRPKSETDTGDSEWSMSVVEGHTYIHSSYTKPKTSSSQMPFSPTQSPNPQYAVSSQPELPNELSHDLDPSASECDETKGERTSVELGRGSSLKSIRPPSIGDDIFESRPNWEDCVETQMQRISDSTTPEQSKVDWHDDADRKEETLAIIADLLGFSWTELAKELEFNEDEIQRVRTEKPNSLQEQSHALLQHWVEREGKHATEDTLIKRLTKINRMDIVHLIEIQMNKSIQEQTSRTYAEIERTLDHSEALSSVQEDGDSVRVVQRMETSHRHPPAVSEEDLSVASLLDIPSWAETMGNVHSESIHGDMIEELEINQDSFTNPWLFQEVKKESTKEDADEEVSAESEEDNQAQCDVSDHENVCLSSSPINVETQSEFHQQSTKASQNIFDFCQVSIARCSSGENSVVLSTVEPEHTVPDLLQNTSPVVSQEETQLQEENNQDESSMCLDQVSPVYEKSDLESNEKSLEARLLESDETSDTMQSSPCHESKPSEVDISVPVSNQIIGQSISPSFSPYALVREADEAVSHSVEVNPSVSRVTPDLIKGSPESDQVFLTPEMLSDLDPVPSLQSHIVVEQNLVESSPTIDSASLQSSTRDKITVLNQEQCNTKSTPQHPSEPEVDPRIDQQTDSHEHEPHLQLLESPERKPETLGFHCDDQEDDYCPDEGKVCTQLDLTTEPLIDDSHGFKKELLSQSETDPYMWIQSETAQLSESSPFCNSDLSPQTPETVITCQHFDFKEKSSELGSATVSQEAVVSKGLRRLQSESIISSATQQSEEKHFNRCLSESSEPLMLTLNMNPALNEPVSQEAGLTLTLSQDDSDKALTTKDSKQLLSDSVMSGATSQKSEEEHSDLCLSDSSEHLVISMNSVLEELKKTVQPEQPLSDKTLSSEVSVSLILDISQESFTGELQSTVKETSVESPKSKLLSQSETDPYMWIQSETAQLSESSPFCNSDLSPQTPETVITCQHFDFKEKSSELGSATVSQEAVVSKGLRRLQSESIISSATQQSEEKHFNRCLSESSEPLMLTLNMNPALNEPVSQEAGLTLTLSQDDSDKALTTKDSKQLLSDSVMSGATSQKSEEEHSDLCLSDSSEHLVISMNSVLEELKKTVQPEQPLSDKTLSVSLILDVSQDSFTGELQSTVEETSTESPKSSENVELEIPDVPKPGKVEKPKHKDLLSVDQQHDDSDLEAFFDCKQTNSDNSEEDEPRKGAMALSNEVLRLTVCELQQQPNIRSPSGYMPSQENPRWSIRSSDSEEFEDSLIIHEPNDDAEEKDVYFPCQQKSLESSMQTPLELPPRGGAEYNDDDDLRRKIDEALGVLSDSSDEDALTTRVVRRRVIIQGDDVPDVPPESVTEEQYTDAQGNLVVKKVTRKVIRRCVSSDGVETEQGRVEGFAQQPFSVARGDGYSKVIKRTVLKSEGHQTEVTFHEEDHMLASKGESAVGQEVKQVVRTTMLHGEQLEKHEGDPFLTTDLPSARDDFTKALSYFGGFRKVQIPQVVEQEIQQPDGSVIRRTRMQKSRTHRRSVVKDAGGQKRVCVEQIDGRSEPHDNLQHHLHHLIHHFCAQND</sequence>
<protein>
    <submittedName>
        <fullName evidence="9">Ankyrin 2a, neuronal</fullName>
    </submittedName>
</protein>
<accession>A0A8C1TBT8</accession>
<feature type="compositionally biased region" description="Basic and acidic residues" evidence="6">
    <location>
        <begin position="1841"/>
        <end position="1855"/>
    </location>
</feature>
<feature type="region of interest" description="Disordered" evidence="6">
    <location>
        <begin position="1337"/>
        <end position="1400"/>
    </location>
</feature>
<feature type="compositionally biased region" description="Polar residues" evidence="6">
    <location>
        <begin position="1637"/>
        <end position="1646"/>
    </location>
</feature>
<feature type="region of interest" description="Disordered" evidence="6">
    <location>
        <begin position="2501"/>
        <end position="2542"/>
    </location>
</feature>
<feature type="region of interest" description="Disordered" evidence="6">
    <location>
        <begin position="3066"/>
        <end position="3092"/>
    </location>
</feature>
<dbReference type="Pfam" id="PF00531">
    <property type="entry name" value="Death"/>
    <property type="match status" value="1"/>
</dbReference>
<evidence type="ECO:0000256" key="6">
    <source>
        <dbReference type="SAM" id="MobiDB-lite"/>
    </source>
</evidence>
<dbReference type="Gene3D" id="1.25.40.20">
    <property type="entry name" value="Ankyrin repeat-containing domain"/>
    <property type="match status" value="3"/>
</dbReference>
<dbReference type="Pfam" id="PF13637">
    <property type="entry name" value="Ank_4"/>
    <property type="match status" value="1"/>
</dbReference>
<feature type="region of interest" description="Disordered" evidence="6">
    <location>
        <begin position="2673"/>
        <end position="2752"/>
    </location>
</feature>
<feature type="repeat" description="ANK" evidence="5">
    <location>
        <begin position="603"/>
        <end position="635"/>
    </location>
</feature>
<feature type="region of interest" description="Disordered" evidence="6">
    <location>
        <begin position="3933"/>
        <end position="3952"/>
    </location>
</feature>
<dbReference type="FunFam" id="2.60.220.30:FF:000005">
    <property type="entry name" value="Ankyrin-2 isoform 2"/>
    <property type="match status" value="1"/>
</dbReference>
<feature type="compositionally biased region" description="Low complexity" evidence="6">
    <location>
        <begin position="2405"/>
        <end position="2424"/>
    </location>
</feature>
<feature type="repeat" description="ANK" evidence="5">
    <location>
        <begin position="71"/>
        <end position="103"/>
    </location>
</feature>
<feature type="region of interest" description="Disordered" evidence="6">
    <location>
        <begin position="2636"/>
        <end position="2661"/>
    </location>
</feature>
<feature type="repeat" description="ANK" evidence="5">
    <location>
        <begin position="636"/>
        <end position="668"/>
    </location>
</feature>
<feature type="compositionally biased region" description="Polar residues" evidence="6">
    <location>
        <begin position="1438"/>
        <end position="1450"/>
    </location>
</feature>
<dbReference type="PROSITE" id="PS50088">
    <property type="entry name" value="ANK_REPEAT"/>
    <property type="match status" value="20"/>
</dbReference>
<feature type="repeat" description="ANK" evidence="5">
    <location>
        <begin position="438"/>
        <end position="470"/>
    </location>
</feature>
<feature type="repeat" description="ANK" evidence="5">
    <location>
        <begin position="273"/>
        <end position="305"/>
    </location>
</feature>
<dbReference type="FunFam" id="1.10.533.10:FF:000002">
    <property type="entry name" value="Ankyrin-3 isoform 2"/>
    <property type="match status" value="1"/>
</dbReference>
<feature type="compositionally biased region" description="Basic and acidic residues" evidence="6">
    <location>
        <begin position="2531"/>
        <end position="2542"/>
    </location>
</feature>
<feature type="region of interest" description="Disordered" evidence="6">
    <location>
        <begin position="3783"/>
        <end position="3819"/>
    </location>
</feature>
<dbReference type="Gene3D" id="1.10.533.10">
    <property type="entry name" value="Death Domain, Fas"/>
    <property type="match status" value="1"/>
</dbReference>
<dbReference type="SMART" id="SM00248">
    <property type="entry name" value="ANK"/>
    <property type="match status" value="22"/>
</dbReference>
<feature type="compositionally biased region" description="Acidic residues" evidence="6">
    <location>
        <begin position="2982"/>
        <end position="2995"/>
    </location>
</feature>
<dbReference type="GO" id="GO:0007165">
    <property type="term" value="P:signal transduction"/>
    <property type="evidence" value="ECO:0007669"/>
    <property type="project" value="InterPro"/>
</dbReference>
<evidence type="ECO:0000259" key="8">
    <source>
        <dbReference type="PROSITE" id="PS51145"/>
    </source>
</evidence>
<dbReference type="PANTHER" id="PTHR24123:SF49">
    <property type="entry name" value="ANKYRIN-2-LIKE ISOFORM X1"/>
    <property type="match status" value="1"/>
</dbReference>
<dbReference type="FunFam" id="1.25.40.20:FF:000002">
    <property type="entry name" value="Ankyrin-2 isoform 2"/>
    <property type="match status" value="1"/>
</dbReference>
<dbReference type="Ensembl" id="ENSCCRT00015020855.1">
    <property type="protein sequence ID" value="ENSCCRP00015020122.1"/>
    <property type="gene ID" value="ENSCCRG00015008718.1"/>
</dbReference>
<dbReference type="GO" id="GO:0005856">
    <property type="term" value="C:cytoskeleton"/>
    <property type="evidence" value="ECO:0007669"/>
    <property type="project" value="UniProtKB-SubCell"/>
</dbReference>
<feature type="repeat" description="ANK" evidence="5">
    <location>
        <begin position="570"/>
        <end position="602"/>
    </location>
</feature>
<feature type="repeat" description="ANK" evidence="5">
    <location>
        <begin position="669"/>
        <end position="701"/>
    </location>
</feature>
<dbReference type="InterPro" id="IPR002110">
    <property type="entry name" value="Ankyrin_rpt"/>
</dbReference>
<feature type="repeat" description="ANK" evidence="5">
    <location>
        <begin position="339"/>
        <end position="371"/>
    </location>
</feature>
<feature type="region of interest" description="Disordered" evidence="6">
    <location>
        <begin position="1937"/>
        <end position="2049"/>
    </location>
</feature>
<feature type="repeat" description="ANK" evidence="5">
    <location>
        <begin position="504"/>
        <end position="536"/>
    </location>
</feature>
<feature type="region of interest" description="Disordered" evidence="6">
    <location>
        <begin position="2976"/>
        <end position="3001"/>
    </location>
</feature>
<feature type="repeat" description="ANK" evidence="5">
    <location>
        <begin position="234"/>
        <end position="266"/>
    </location>
</feature>
<dbReference type="SMART" id="SM00005">
    <property type="entry name" value="DEATH"/>
    <property type="match status" value="1"/>
</dbReference>
<dbReference type="Pfam" id="PF00023">
    <property type="entry name" value="Ank"/>
    <property type="match status" value="4"/>
</dbReference>
<dbReference type="InterPro" id="IPR036770">
    <property type="entry name" value="Ankyrin_rpt-contain_sf"/>
</dbReference>
<feature type="compositionally biased region" description="Basic and acidic residues" evidence="6">
    <location>
        <begin position="3262"/>
        <end position="3294"/>
    </location>
</feature>
<dbReference type="FunFam" id="1.25.40.20:FF:000003">
    <property type="entry name" value="Ankyrin, isoform B"/>
    <property type="match status" value="1"/>
</dbReference>
<feature type="compositionally biased region" description="Low complexity" evidence="6">
    <location>
        <begin position="1907"/>
        <end position="1919"/>
    </location>
</feature>
<evidence type="ECO:0000313" key="9">
    <source>
        <dbReference type="Ensembl" id="ENSCCRP00015020122.1"/>
    </source>
</evidence>
<feature type="repeat" description="ANK" evidence="5">
    <location>
        <begin position="104"/>
        <end position="136"/>
    </location>
</feature>
<evidence type="ECO:0000256" key="2">
    <source>
        <dbReference type="ARBA" id="ARBA00022737"/>
    </source>
</evidence>
<feature type="repeat" description="ANK" evidence="5">
    <location>
        <begin position="471"/>
        <end position="503"/>
    </location>
</feature>
<feature type="compositionally biased region" description="Polar residues" evidence="6">
    <location>
        <begin position="1984"/>
        <end position="1997"/>
    </location>
</feature>
<evidence type="ECO:0000256" key="1">
    <source>
        <dbReference type="ARBA" id="ARBA00004245"/>
    </source>
</evidence>
<dbReference type="PANTHER" id="PTHR24123">
    <property type="entry name" value="ANKYRIN REPEAT-CONTAINING"/>
    <property type="match status" value="1"/>
</dbReference>
<comment type="subcellular location">
    <subcellularLocation>
        <location evidence="1">Cytoplasm</location>
        <location evidence="1">Cytoskeleton</location>
    </subcellularLocation>
</comment>
<feature type="region of interest" description="Disordered" evidence="6">
    <location>
        <begin position="1891"/>
        <end position="1924"/>
    </location>
</feature>
<feature type="repeat" description="ANK" evidence="5">
    <location>
        <begin position="372"/>
        <end position="404"/>
    </location>
</feature>
<evidence type="ECO:0000256" key="5">
    <source>
        <dbReference type="PROSITE-ProRule" id="PRU00023"/>
    </source>
</evidence>
<dbReference type="InterPro" id="IPR011029">
    <property type="entry name" value="DEATH-like_dom_sf"/>
</dbReference>
<dbReference type="Pfam" id="PF00791">
    <property type="entry name" value="ZU5"/>
    <property type="match status" value="2"/>
</dbReference>
<dbReference type="InterPro" id="IPR051165">
    <property type="entry name" value="Multifunctional_ANK_Repeat"/>
</dbReference>
<feature type="domain" description="ZU5" evidence="8">
    <location>
        <begin position="952"/>
        <end position="1110"/>
    </location>
</feature>
<proteinExistence type="predicted"/>
<feature type="compositionally biased region" description="Polar residues" evidence="6">
    <location>
        <begin position="2673"/>
        <end position="2703"/>
    </location>
</feature>
<feature type="repeat" description="ANK" evidence="5">
    <location>
        <begin position="306"/>
        <end position="338"/>
    </location>
</feature>
<feature type="region of interest" description="Disordered" evidence="6">
    <location>
        <begin position="1424"/>
        <end position="1475"/>
    </location>
</feature>
<feature type="region of interest" description="Disordered" evidence="6">
    <location>
        <begin position="2401"/>
        <end position="2425"/>
    </location>
</feature>
<dbReference type="PROSITE" id="PS50297">
    <property type="entry name" value="ANK_REP_REGION"/>
    <property type="match status" value="20"/>
</dbReference>
<dbReference type="PROSITE" id="PS50017">
    <property type="entry name" value="DEATH_DOMAIN"/>
    <property type="match status" value="1"/>
</dbReference>
<feature type="region of interest" description="Disordered" evidence="6">
    <location>
        <begin position="3252"/>
        <end position="3298"/>
    </location>
</feature>
<keyword evidence="4" id="KW-0206">Cytoskeleton</keyword>
<name>A0A8C1TBT8_CYPCA</name>
<feature type="compositionally biased region" description="Polar residues" evidence="6">
    <location>
        <begin position="1799"/>
        <end position="1814"/>
    </location>
</feature>
<feature type="region of interest" description="Disordered" evidence="6">
    <location>
        <begin position="3471"/>
        <end position="3499"/>
    </location>
</feature>
<keyword evidence="4" id="KW-0963">Cytoplasm</keyword>
<reference evidence="9" key="1">
    <citation type="submission" date="2025-08" db="UniProtKB">
        <authorList>
            <consortium name="Ensembl"/>
        </authorList>
    </citation>
    <scope>IDENTIFICATION</scope>
</reference>
<evidence type="ECO:0000256" key="3">
    <source>
        <dbReference type="ARBA" id="ARBA00023043"/>
    </source>
</evidence>
<evidence type="ECO:0000313" key="10">
    <source>
        <dbReference type="Proteomes" id="UP000694700"/>
    </source>
</evidence>
<feature type="domain" description="Death" evidence="7">
    <location>
        <begin position="2787"/>
        <end position="2871"/>
    </location>
</feature>
<feature type="region of interest" description="Disordered" evidence="6">
    <location>
        <begin position="1633"/>
        <end position="1653"/>
    </location>
</feature>
<evidence type="ECO:0000256" key="4">
    <source>
        <dbReference type="ARBA" id="ARBA00023212"/>
    </source>
</evidence>
<organism evidence="9 10">
    <name type="scientific">Cyprinus carpio</name>
    <name type="common">Common carp</name>
    <dbReference type="NCBI Taxonomy" id="7962"/>
    <lineage>
        <taxon>Eukaryota</taxon>
        <taxon>Metazoa</taxon>
        <taxon>Chordata</taxon>
        <taxon>Craniata</taxon>
        <taxon>Vertebrata</taxon>
        <taxon>Euteleostomi</taxon>
        <taxon>Actinopterygii</taxon>
        <taxon>Neopterygii</taxon>
        <taxon>Teleostei</taxon>
        <taxon>Ostariophysi</taxon>
        <taxon>Cypriniformes</taxon>
        <taxon>Cyprinidae</taxon>
        <taxon>Cyprininae</taxon>
        <taxon>Cyprinus</taxon>
    </lineage>
</organism>
<dbReference type="SMART" id="SM00218">
    <property type="entry name" value="ZU5"/>
    <property type="match status" value="1"/>
</dbReference>
<dbReference type="PRINTS" id="PR01415">
    <property type="entry name" value="ANKYRIN"/>
</dbReference>
<dbReference type="Proteomes" id="UP000694700">
    <property type="component" value="Unplaced"/>
</dbReference>
<dbReference type="GO" id="GO:0016020">
    <property type="term" value="C:membrane"/>
    <property type="evidence" value="ECO:0007669"/>
    <property type="project" value="UniProtKB-ARBA"/>
</dbReference>
<feature type="repeat" description="ANK" evidence="5">
    <location>
        <begin position="537"/>
        <end position="569"/>
    </location>
</feature>
<dbReference type="Gene3D" id="2.60.220.30">
    <property type="match status" value="2"/>
</dbReference>
<feature type="compositionally biased region" description="Polar residues" evidence="6">
    <location>
        <begin position="1824"/>
        <end position="1840"/>
    </location>
</feature>
<dbReference type="SUPFAM" id="SSF47986">
    <property type="entry name" value="DEATH domain"/>
    <property type="match status" value="1"/>
</dbReference>
<feature type="repeat" description="ANK" evidence="5">
    <location>
        <begin position="735"/>
        <end position="767"/>
    </location>
</feature>
<dbReference type="PROSITE" id="PS51145">
    <property type="entry name" value="ZU5"/>
    <property type="match status" value="1"/>
</dbReference>
<evidence type="ECO:0000259" key="7">
    <source>
        <dbReference type="PROSITE" id="PS50017"/>
    </source>
</evidence>
<feature type="repeat" description="ANK" evidence="5">
    <location>
        <begin position="137"/>
        <end position="169"/>
    </location>
</feature>
<feature type="compositionally biased region" description="Polar residues" evidence="6">
    <location>
        <begin position="2028"/>
        <end position="2049"/>
    </location>
</feature>
<feature type="compositionally biased region" description="Polar residues" evidence="6">
    <location>
        <begin position="3476"/>
        <end position="3489"/>
    </location>
</feature>
<feature type="repeat" description="ANK" evidence="5">
    <location>
        <begin position="405"/>
        <end position="437"/>
    </location>
</feature>
<feature type="region of interest" description="Disordered" evidence="6">
    <location>
        <begin position="3117"/>
        <end position="3138"/>
    </location>
</feature>
<keyword evidence="3 5" id="KW-0040">ANK repeat</keyword>
<dbReference type="Pfam" id="PF12796">
    <property type="entry name" value="Ank_2"/>
    <property type="match status" value="6"/>
</dbReference>
<dbReference type="SUPFAM" id="SSF48403">
    <property type="entry name" value="Ankyrin repeat"/>
    <property type="match status" value="2"/>
</dbReference>
<feature type="compositionally biased region" description="Basic and acidic residues" evidence="6">
    <location>
        <begin position="1948"/>
        <end position="1980"/>
    </location>
</feature>
<feature type="compositionally biased region" description="Low complexity" evidence="6">
    <location>
        <begin position="3783"/>
        <end position="3799"/>
    </location>
</feature>
<dbReference type="InterPro" id="IPR000906">
    <property type="entry name" value="ZU5_dom"/>
</dbReference>
<feature type="repeat" description="ANK" evidence="5">
    <location>
        <begin position="702"/>
        <end position="734"/>
    </location>
</feature>
<keyword evidence="2" id="KW-0677">Repeat</keyword>
<feature type="region of interest" description="Disordered" evidence="6">
    <location>
        <begin position="1784"/>
        <end position="1864"/>
    </location>
</feature>
<dbReference type="InterPro" id="IPR000488">
    <property type="entry name" value="Death_dom"/>
</dbReference>
<feature type="compositionally biased region" description="Basic and acidic residues" evidence="6">
    <location>
        <begin position="1998"/>
        <end position="2015"/>
    </location>
</feature>
<feature type="repeat" description="ANK" evidence="5">
    <location>
        <begin position="170"/>
        <end position="193"/>
    </location>
</feature>